<dbReference type="OrthoDB" id="3826640at2"/>
<dbReference type="EMBL" id="LT629799">
    <property type="protein sequence ID" value="SDU83811.1"/>
    <property type="molecule type" value="Genomic_DNA"/>
</dbReference>
<dbReference type="Proteomes" id="UP000198825">
    <property type="component" value="Chromosome I"/>
</dbReference>
<evidence type="ECO:0008006" key="3">
    <source>
        <dbReference type="Google" id="ProtNLM"/>
    </source>
</evidence>
<dbReference type="AlphaFoldDB" id="A0A1H2LT93"/>
<accession>A0A1H2LT93</accession>
<reference evidence="2" key="1">
    <citation type="submission" date="2016-10" db="EMBL/GenBank/DDBJ databases">
        <authorList>
            <person name="Varghese N."/>
            <person name="Submissions S."/>
        </authorList>
    </citation>
    <scope>NUCLEOTIDE SEQUENCE [LARGE SCALE GENOMIC DNA]</scope>
    <source>
        <strain evidence="2">DSM 21743</strain>
    </source>
</reference>
<sequence length="199" mass="20044">MKSPSRRAVRLSHWLVWPLAALATCAVVGQASYSGFSAKVSNTGSTLAAGTVVLSDDDSGSALLSLSNLKPGSSGSRCIAVTSSGSLPSAVKLYTTDAATTRSLSSYVSWTVTQGTGGSYSSCSGFTALSSGSSLYSGTLAGFTSAATTYANGLGSWAPTGNGSETRTFQFAYTVSSTTPDSAQGGTSSFGLTWEAQNS</sequence>
<protein>
    <recommendedName>
        <fullName evidence="3">Camelysin metallo-endopeptidase</fullName>
    </recommendedName>
</protein>
<organism evidence="1 2">
    <name type="scientific">Microlunatus sagamiharensis</name>
    <dbReference type="NCBI Taxonomy" id="546874"/>
    <lineage>
        <taxon>Bacteria</taxon>
        <taxon>Bacillati</taxon>
        <taxon>Actinomycetota</taxon>
        <taxon>Actinomycetes</taxon>
        <taxon>Propionibacteriales</taxon>
        <taxon>Propionibacteriaceae</taxon>
        <taxon>Microlunatus</taxon>
    </lineage>
</organism>
<dbReference type="RefSeq" id="WP_091073298.1">
    <property type="nucleotide sequence ID" value="NZ_LT629799.1"/>
</dbReference>
<dbReference type="STRING" id="546874.SAMN04488544_0743"/>
<keyword evidence="2" id="KW-1185">Reference proteome</keyword>
<proteinExistence type="predicted"/>
<evidence type="ECO:0000313" key="1">
    <source>
        <dbReference type="EMBL" id="SDU83811.1"/>
    </source>
</evidence>
<evidence type="ECO:0000313" key="2">
    <source>
        <dbReference type="Proteomes" id="UP000198825"/>
    </source>
</evidence>
<name>A0A1H2LT93_9ACTN</name>
<gene>
    <name evidence="1" type="ORF">SAMN04488544_0743</name>
</gene>